<dbReference type="Pfam" id="PF16757">
    <property type="entry name" value="Fucosidase_C"/>
    <property type="match status" value="1"/>
</dbReference>
<dbReference type="Gene3D" id="3.20.20.80">
    <property type="entry name" value="Glycosidases"/>
    <property type="match status" value="1"/>
</dbReference>
<dbReference type="RefSeq" id="WP_136368948.1">
    <property type="nucleotide sequence ID" value="NZ_SSOB01000006.1"/>
</dbReference>
<sequence length="436" mass="49904">MNTWSKLDERSVPAWFDDVKFGIFIHWGPYSVPSWGPKRESVNTSGEAYAEWYGSAVRQEGSAYRDFHRRTYGERAAYEDFAPSFRAELFDPQRWAELFRRSGARYVVLTAKHHDAFCLWPSRHAWNWNSVDIGAHRDLFGELAAAVRESGLRMGAYYSLLEWFNPLYLSDPEAYATTHMIPQMKELVDAYGPSVLFTDGEWEHPSETWHSTEFLSWLFSHPDIGEEIVVNDRWGRETRGRHGGCFTTEYGEVGYGPDGQELHMSRERKWEENRGIGTSFGYNRNETLDDYMTERDVIHLLVDTVSRGGNLLLNVGPTADGLIPVIMEERLAQLGEWLRVNGEAIYGTSHWPERHDSDAGVRYTVKGDAVYAIFLRWPERETTLTAPGLAGKTRARMLGFDEPLTCRGAAEGVTLEVPVVPPERLPCRQAYVVRFD</sequence>
<reference evidence="9 10" key="1">
    <citation type="submission" date="2019-04" db="EMBL/GenBank/DDBJ databases">
        <title>Cohnella sp. nov. isolated from preserved vegetables.</title>
        <authorList>
            <person name="Lin S.-Y."/>
            <person name="Hung M.-H."/>
            <person name="Young C.-C."/>
        </authorList>
    </citation>
    <scope>NUCLEOTIDE SEQUENCE [LARGE SCALE GENOMIC DNA]</scope>
    <source>
        <strain evidence="9 10">CC-MHH1044</strain>
    </source>
</reference>
<dbReference type="SMART" id="SM00812">
    <property type="entry name" value="Alpha_L_fucos"/>
    <property type="match status" value="1"/>
</dbReference>
<dbReference type="Pfam" id="PF01120">
    <property type="entry name" value="Alpha_L_fucos"/>
    <property type="match status" value="1"/>
</dbReference>
<dbReference type="PANTHER" id="PTHR10030:SF37">
    <property type="entry name" value="ALPHA-L-FUCOSIDASE-RELATED"/>
    <property type="match status" value="1"/>
</dbReference>
<dbReference type="PIRSF" id="PIRSF001092">
    <property type="entry name" value="Alpha-L-fucosidase"/>
    <property type="match status" value="1"/>
</dbReference>
<dbReference type="InterPro" id="IPR017853">
    <property type="entry name" value="GH"/>
</dbReference>
<dbReference type="InterPro" id="IPR057739">
    <property type="entry name" value="Glyco_hydro_29_N"/>
</dbReference>
<dbReference type="SUPFAM" id="SSF51445">
    <property type="entry name" value="(Trans)glycosidases"/>
    <property type="match status" value="1"/>
</dbReference>
<dbReference type="InterPro" id="IPR031919">
    <property type="entry name" value="Fucosidase_C"/>
</dbReference>
<keyword evidence="6" id="KW-0326">Glycosidase</keyword>
<evidence type="ECO:0000256" key="1">
    <source>
        <dbReference type="ARBA" id="ARBA00004071"/>
    </source>
</evidence>
<evidence type="ECO:0000259" key="7">
    <source>
        <dbReference type="Pfam" id="PF01120"/>
    </source>
</evidence>
<evidence type="ECO:0000256" key="2">
    <source>
        <dbReference type="ARBA" id="ARBA00007951"/>
    </source>
</evidence>
<dbReference type="AlphaFoldDB" id="A0A4S4C4F4"/>
<dbReference type="OrthoDB" id="107551at2"/>
<dbReference type="GO" id="GO:0004560">
    <property type="term" value="F:alpha-L-fucosidase activity"/>
    <property type="evidence" value="ECO:0007669"/>
    <property type="project" value="InterPro"/>
</dbReference>
<evidence type="ECO:0000313" key="9">
    <source>
        <dbReference type="EMBL" id="THF82687.1"/>
    </source>
</evidence>
<proteinExistence type="inferred from homology"/>
<gene>
    <name evidence="9" type="ORF">E6C55_06365</name>
</gene>
<dbReference type="EMBL" id="SSOB01000006">
    <property type="protein sequence ID" value="THF82687.1"/>
    <property type="molecule type" value="Genomic_DNA"/>
</dbReference>
<evidence type="ECO:0000259" key="8">
    <source>
        <dbReference type="Pfam" id="PF16757"/>
    </source>
</evidence>
<dbReference type="InterPro" id="IPR016286">
    <property type="entry name" value="FUC_metazoa-typ"/>
</dbReference>
<evidence type="ECO:0000256" key="3">
    <source>
        <dbReference type="ARBA" id="ARBA00012662"/>
    </source>
</evidence>
<dbReference type="InterPro" id="IPR000933">
    <property type="entry name" value="Glyco_hydro_29"/>
</dbReference>
<dbReference type="Proteomes" id="UP000310636">
    <property type="component" value="Unassembled WGS sequence"/>
</dbReference>
<comment type="similarity">
    <text evidence="2">Belongs to the glycosyl hydrolase 29 family.</text>
</comment>
<dbReference type="EC" id="3.2.1.51" evidence="3"/>
<name>A0A4S4C4F4_9BACL</name>
<protein>
    <recommendedName>
        <fullName evidence="3">alpha-L-fucosidase</fullName>
        <ecNumber evidence="3">3.2.1.51</ecNumber>
    </recommendedName>
</protein>
<dbReference type="PANTHER" id="PTHR10030">
    <property type="entry name" value="ALPHA-L-FUCOSIDASE"/>
    <property type="match status" value="1"/>
</dbReference>
<evidence type="ECO:0000313" key="10">
    <source>
        <dbReference type="Proteomes" id="UP000310636"/>
    </source>
</evidence>
<feature type="domain" description="Alpha-L-fucosidase C-terminal" evidence="8">
    <location>
        <begin position="359"/>
        <end position="435"/>
    </location>
</feature>
<keyword evidence="5" id="KW-0378">Hydrolase</keyword>
<feature type="domain" description="Glycoside hydrolase family 29 N-terminal" evidence="7">
    <location>
        <begin position="2"/>
        <end position="343"/>
    </location>
</feature>
<dbReference type="PRINTS" id="PR00741">
    <property type="entry name" value="GLHYDRLASE29"/>
</dbReference>
<evidence type="ECO:0000256" key="5">
    <source>
        <dbReference type="ARBA" id="ARBA00022801"/>
    </source>
</evidence>
<comment type="caution">
    <text evidence="9">The sequence shown here is derived from an EMBL/GenBank/DDBJ whole genome shotgun (WGS) entry which is preliminary data.</text>
</comment>
<organism evidence="9 10">
    <name type="scientific">Cohnella fermenti</name>
    <dbReference type="NCBI Taxonomy" id="2565925"/>
    <lineage>
        <taxon>Bacteria</taxon>
        <taxon>Bacillati</taxon>
        <taxon>Bacillota</taxon>
        <taxon>Bacilli</taxon>
        <taxon>Bacillales</taxon>
        <taxon>Paenibacillaceae</taxon>
        <taxon>Cohnella</taxon>
    </lineage>
</organism>
<keyword evidence="10" id="KW-1185">Reference proteome</keyword>
<evidence type="ECO:0000256" key="4">
    <source>
        <dbReference type="ARBA" id="ARBA00022729"/>
    </source>
</evidence>
<evidence type="ECO:0000256" key="6">
    <source>
        <dbReference type="ARBA" id="ARBA00023295"/>
    </source>
</evidence>
<dbReference type="GO" id="GO:0016139">
    <property type="term" value="P:glycoside catabolic process"/>
    <property type="evidence" value="ECO:0007669"/>
    <property type="project" value="TreeGrafter"/>
</dbReference>
<keyword evidence="4" id="KW-0732">Signal</keyword>
<accession>A0A4S4C4F4</accession>
<dbReference type="GO" id="GO:0005764">
    <property type="term" value="C:lysosome"/>
    <property type="evidence" value="ECO:0007669"/>
    <property type="project" value="TreeGrafter"/>
</dbReference>
<comment type="function">
    <text evidence="1">Alpha-L-fucosidase is responsible for hydrolyzing the alpha-1,6-linked fucose joined to the reducing-end N-acetylglucosamine of the carbohydrate moieties of glycoproteins.</text>
</comment>
<dbReference type="InterPro" id="IPR013780">
    <property type="entry name" value="Glyco_hydro_b"/>
</dbReference>
<dbReference type="Gene3D" id="2.60.40.1180">
    <property type="entry name" value="Golgi alpha-mannosidase II"/>
    <property type="match status" value="1"/>
</dbReference>
<dbReference type="GO" id="GO:0006004">
    <property type="term" value="P:fucose metabolic process"/>
    <property type="evidence" value="ECO:0007669"/>
    <property type="project" value="InterPro"/>
</dbReference>